<feature type="compositionally biased region" description="Low complexity" evidence="1">
    <location>
        <begin position="328"/>
        <end position="340"/>
    </location>
</feature>
<dbReference type="Proteomes" id="UP000008063">
    <property type="component" value="Unassembled WGS sequence"/>
</dbReference>
<feature type="compositionally biased region" description="Basic residues" evidence="1">
    <location>
        <begin position="134"/>
        <end position="174"/>
    </location>
</feature>
<dbReference type="FunCoup" id="F8PRV7">
    <property type="interactions" value="113"/>
</dbReference>
<evidence type="ECO:0000256" key="1">
    <source>
        <dbReference type="SAM" id="MobiDB-lite"/>
    </source>
</evidence>
<evidence type="ECO:0000313" key="3">
    <source>
        <dbReference type="Proteomes" id="UP000008063"/>
    </source>
</evidence>
<feature type="compositionally biased region" description="Polar residues" evidence="1">
    <location>
        <begin position="450"/>
        <end position="463"/>
    </location>
</feature>
<proteinExistence type="predicted"/>
<feature type="region of interest" description="Disordered" evidence="1">
    <location>
        <begin position="285"/>
        <end position="495"/>
    </location>
</feature>
<feature type="region of interest" description="Disordered" evidence="1">
    <location>
        <begin position="1"/>
        <end position="269"/>
    </location>
</feature>
<feature type="compositionally biased region" description="Low complexity" evidence="1">
    <location>
        <begin position="413"/>
        <end position="428"/>
    </location>
</feature>
<dbReference type="HOGENOM" id="CLU_539872_0_0_1"/>
<organism evidence="3">
    <name type="scientific">Serpula lacrymans var. lacrymans (strain S7.3)</name>
    <name type="common">Dry rot fungus</name>
    <dbReference type="NCBI Taxonomy" id="936435"/>
    <lineage>
        <taxon>Eukaryota</taxon>
        <taxon>Fungi</taxon>
        <taxon>Dikarya</taxon>
        <taxon>Basidiomycota</taxon>
        <taxon>Agaricomycotina</taxon>
        <taxon>Agaricomycetes</taxon>
        <taxon>Agaricomycetidae</taxon>
        <taxon>Boletales</taxon>
        <taxon>Coniophorineae</taxon>
        <taxon>Serpulaceae</taxon>
        <taxon>Serpula</taxon>
    </lineage>
</organism>
<dbReference type="InParanoid" id="F8PRV7"/>
<feature type="compositionally biased region" description="Low complexity" evidence="1">
    <location>
        <begin position="464"/>
        <end position="474"/>
    </location>
</feature>
<feature type="compositionally biased region" description="Polar residues" evidence="1">
    <location>
        <begin position="401"/>
        <end position="412"/>
    </location>
</feature>
<feature type="compositionally biased region" description="Low complexity" evidence="1">
    <location>
        <begin position="368"/>
        <end position="381"/>
    </location>
</feature>
<dbReference type="AlphaFoldDB" id="F8PRV7"/>
<protein>
    <submittedName>
        <fullName evidence="2">Uncharacterized protein</fullName>
    </submittedName>
</protein>
<dbReference type="STRING" id="936435.F8PRV7"/>
<sequence length="505" mass="54454">MSNHPYPPQMHLGMSRPISPVHISGHAPGGISGPAIASGAHNSMANWGNSGRMPGLHQEPKPTGGSEWNEGRRREMRVNDELGRDRENQALRDRDREKDKFRERSEKDHGHDPHEFDYEQERERDYNAQQMKQTHQHPSLHPHQHLHSGGPPHHHSGQHHPHRHHHHVVHHHHPQQSTSGSNGAGALLPPGVSSPRGHHREFESGHPHPHPGPSHTEIAMSSKSVSHPVSSRKREDNLSLDYLEPRSKHGSRPSSTHPPYDDRDRPIATPFAMAPSTVLLNASNSASVSGHPISSAPSPRYAWPQTDGGPSRLMPLSNSQGLVDRHNSPGLHRYSSSSSHPPRPPEQSRHNSSGLSPPRARPLPPSPSSSLTLPTPLRSPTRFPPPSSVGLPSADTPAVPSLNSSHTASATTSPLSKPHLPLSPASKLGIPRLSGPGQTAAPSVMEVLNNGPSTSVYNIGSRTSSPLVAFSSSSAQIAPPRSLQNPGGPTLPLPKMNAIQLADGS</sequence>
<feature type="compositionally biased region" description="Basic and acidic residues" evidence="1">
    <location>
        <begin position="69"/>
        <end position="126"/>
    </location>
</feature>
<dbReference type="OrthoDB" id="20886at2759"/>
<keyword evidence="3" id="KW-1185">Reference proteome</keyword>
<name>F8PRV7_SERL3</name>
<accession>F8PRV7</accession>
<reference evidence="3" key="1">
    <citation type="journal article" date="2011" name="Science">
        <title>The plant cell wall-decomposing machinery underlies the functional diversity of forest fungi.</title>
        <authorList>
            <person name="Eastwood D.C."/>
            <person name="Floudas D."/>
            <person name="Binder M."/>
            <person name="Majcherczyk A."/>
            <person name="Schneider P."/>
            <person name="Aerts A."/>
            <person name="Asiegbu F.O."/>
            <person name="Baker S.E."/>
            <person name="Barry K."/>
            <person name="Bendiksby M."/>
            <person name="Blumentritt M."/>
            <person name="Coutinho P.M."/>
            <person name="Cullen D."/>
            <person name="de Vries R.P."/>
            <person name="Gathman A."/>
            <person name="Goodell B."/>
            <person name="Henrissat B."/>
            <person name="Ihrmark K."/>
            <person name="Kauserud H."/>
            <person name="Kohler A."/>
            <person name="LaButti K."/>
            <person name="Lapidus A."/>
            <person name="Lavin J.L."/>
            <person name="Lee Y.-H."/>
            <person name="Lindquist E."/>
            <person name="Lilly W."/>
            <person name="Lucas S."/>
            <person name="Morin E."/>
            <person name="Murat C."/>
            <person name="Oguiza J.A."/>
            <person name="Park J."/>
            <person name="Pisabarro A.G."/>
            <person name="Riley R."/>
            <person name="Rosling A."/>
            <person name="Salamov A."/>
            <person name="Schmidt O."/>
            <person name="Schmutz J."/>
            <person name="Skrede I."/>
            <person name="Stenlid J."/>
            <person name="Wiebenga A."/>
            <person name="Xie X."/>
            <person name="Kuees U."/>
            <person name="Hibbett D.S."/>
            <person name="Hoffmeister D."/>
            <person name="Hoegberg N."/>
            <person name="Martin F."/>
            <person name="Grigoriev I.V."/>
            <person name="Watkinson S.C."/>
        </authorList>
    </citation>
    <scope>NUCLEOTIDE SEQUENCE [LARGE SCALE GENOMIC DNA]</scope>
    <source>
        <strain evidence="3">strain S7.3</strain>
    </source>
</reference>
<evidence type="ECO:0000313" key="2">
    <source>
        <dbReference type="EMBL" id="EGO01192.1"/>
    </source>
</evidence>
<feature type="compositionally biased region" description="Basic and acidic residues" evidence="1">
    <location>
        <begin position="232"/>
        <end position="247"/>
    </location>
</feature>
<gene>
    <name evidence="2" type="ORF">SERLA73DRAFT_179302</name>
</gene>
<dbReference type="EMBL" id="GL945478">
    <property type="protein sequence ID" value="EGO01192.1"/>
    <property type="molecule type" value="Genomic_DNA"/>
</dbReference>